<dbReference type="AlphaFoldDB" id="A0A378LMW5"/>
<protein>
    <submittedName>
        <fullName evidence="1">Uncharacterized protein</fullName>
    </submittedName>
</protein>
<gene>
    <name evidence="1" type="ORF">NCTC11532_00525</name>
</gene>
<dbReference type="STRING" id="1122170.GCA_000701265_02152"/>
<proteinExistence type="predicted"/>
<evidence type="ECO:0000313" key="2">
    <source>
        <dbReference type="Proteomes" id="UP000255297"/>
    </source>
</evidence>
<organism evidence="1 2">
    <name type="scientific">Legionella wadsworthii</name>
    <dbReference type="NCBI Taxonomy" id="28088"/>
    <lineage>
        <taxon>Bacteria</taxon>
        <taxon>Pseudomonadati</taxon>
        <taxon>Pseudomonadota</taxon>
        <taxon>Gammaproteobacteria</taxon>
        <taxon>Legionellales</taxon>
        <taxon>Legionellaceae</taxon>
        <taxon>Legionella</taxon>
    </lineage>
</organism>
<accession>A0A378LMW5</accession>
<reference evidence="1 2" key="1">
    <citation type="submission" date="2018-06" db="EMBL/GenBank/DDBJ databases">
        <authorList>
            <consortium name="Pathogen Informatics"/>
            <person name="Doyle S."/>
        </authorList>
    </citation>
    <scope>NUCLEOTIDE SEQUENCE [LARGE SCALE GENOMIC DNA]</scope>
    <source>
        <strain evidence="1 2">NCTC11532</strain>
    </source>
</reference>
<keyword evidence="2" id="KW-1185">Reference proteome</keyword>
<dbReference type="Proteomes" id="UP000255297">
    <property type="component" value="Unassembled WGS sequence"/>
</dbReference>
<dbReference type="EMBL" id="UGPB01000001">
    <property type="protein sequence ID" value="STY28355.1"/>
    <property type="molecule type" value="Genomic_DNA"/>
</dbReference>
<name>A0A378LMW5_9GAMM</name>
<evidence type="ECO:0000313" key="1">
    <source>
        <dbReference type="EMBL" id="STY28355.1"/>
    </source>
</evidence>
<sequence length="45" mass="4767">MKIVGTLATAVFLASPLHNMLVGVNGTKGLYIQLALFKSSSSSNW</sequence>